<dbReference type="AlphaFoldDB" id="A0A0F7SX65"/>
<feature type="compositionally biased region" description="Basic and acidic residues" evidence="1">
    <location>
        <begin position="183"/>
        <end position="220"/>
    </location>
</feature>
<protein>
    <submittedName>
        <fullName evidence="2">Uncharacterized protein family UPF0646</fullName>
    </submittedName>
</protein>
<feature type="compositionally biased region" description="Acidic residues" evidence="1">
    <location>
        <begin position="495"/>
        <end position="506"/>
    </location>
</feature>
<feature type="region of interest" description="Disordered" evidence="1">
    <location>
        <begin position="651"/>
        <end position="681"/>
    </location>
</feature>
<feature type="region of interest" description="Disordered" evidence="1">
    <location>
        <begin position="750"/>
        <end position="826"/>
    </location>
</feature>
<feature type="compositionally biased region" description="Basic and acidic residues" evidence="1">
    <location>
        <begin position="507"/>
        <end position="521"/>
    </location>
</feature>
<feature type="region of interest" description="Disordered" evidence="1">
    <location>
        <begin position="241"/>
        <end position="260"/>
    </location>
</feature>
<accession>A0A0F7SX65</accession>
<evidence type="ECO:0000256" key="1">
    <source>
        <dbReference type="SAM" id="MobiDB-lite"/>
    </source>
</evidence>
<feature type="compositionally biased region" description="Basic and acidic residues" evidence="1">
    <location>
        <begin position="807"/>
        <end position="826"/>
    </location>
</feature>
<name>A0A0F7SX65_PHARH</name>
<feature type="compositionally biased region" description="Acidic residues" evidence="1">
    <location>
        <begin position="774"/>
        <end position="790"/>
    </location>
</feature>
<dbReference type="EMBL" id="LN483166">
    <property type="protein sequence ID" value="CED84773.1"/>
    <property type="molecule type" value="Genomic_DNA"/>
</dbReference>
<feature type="region of interest" description="Disordered" evidence="1">
    <location>
        <begin position="424"/>
        <end position="443"/>
    </location>
</feature>
<evidence type="ECO:0000313" key="2">
    <source>
        <dbReference type="EMBL" id="CED84773.1"/>
    </source>
</evidence>
<feature type="region of interest" description="Disordered" evidence="1">
    <location>
        <begin position="139"/>
        <end position="227"/>
    </location>
</feature>
<organism evidence="2">
    <name type="scientific">Phaffia rhodozyma</name>
    <name type="common">Yeast</name>
    <name type="synonym">Xanthophyllomyces dendrorhous</name>
    <dbReference type="NCBI Taxonomy" id="264483"/>
    <lineage>
        <taxon>Eukaryota</taxon>
        <taxon>Fungi</taxon>
        <taxon>Dikarya</taxon>
        <taxon>Basidiomycota</taxon>
        <taxon>Agaricomycotina</taxon>
        <taxon>Tremellomycetes</taxon>
        <taxon>Cystofilobasidiales</taxon>
        <taxon>Mrakiaceae</taxon>
        <taxon>Phaffia</taxon>
    </lineage>
</organism>
<feature type="compositionally biased region" description="Acidic residues" evidence="1">
    <location>
        <begin position="242"/>
        <end position="259"/>
    </location>
</feature>
<feature type="region of interest" description="Disordered" evidence="1">
    <location>
        <begin position="493"/>
        <end position="535"/>
    </location>
</feature>
<proteinExistence type="predicted"/>
<feature type="compositionally biased region" description="Acidic residues" evidence="1">
    <location>
        <begin position="425"/>
        <end position="443"/>
    </location>
</feature>
<reference evidence="2" key="1">
    <citation type="submission" date="2014-08" db="EMBL/GenBank/DDBJ databases">
        <authorList>
            <person name="Sharma Rahul"/>
            <person name="Thines Marco"/>
        </authorList>
    </citation>
    <scope>NUCLEOTIDE SEQUENCE</scope>
</reference>
<feature type="compositionally biased region" description="Basic and acidic residues" evidence="1">
    <location>
        <begin position="750"/>
        <end position="759"/>
    </location>
</feature>
<feature type="compositionally biased region" description="Acidic residues" evidence="1">
    <location>
        <begin position="655"/>
        <end position="666"/>
    </location>
</feature>
<sequence>MDISTSPQADVDMSVETVDVPEETMIPLDSDQGEHVEEIDMIGTEEADEFLDDLLSDPMADRTEVSETVADGLGFLKEEQPVETVPEIDFISRASSPKPDSLAITGSVIEDTTPVQSLGLAPQSSPVGDEPAALTLPIETLPTGDGIDPIEVHSPDGSGTKIAVLDNGHLPSSEQDASSLPLAEHKPESTDDVEKSTEDTTHNEHEQEQATEAIDLHREENPEDYGSPQIVFHSEHEIASSDIEDHDPNDEEDDEEDGSESTFFPTIISYQPRSSTPSSAPILMKSYSLFNPIPSSSSDHQDGIEALDTPALPVLLSSNSSLFEAPLLELFDALREEAAFSTDGRLLSIDDGGGNNEWLLAHEDEKVGIVIGEDNVWASQTSLSDLARLHYECCDLPPPLRLVLRAGQPRFMLRFQKIQAIRQEMDEEEINSEDHEDDDGEEDEDNVIVLSGDHDEIEGDADETDVNLQPDPEIEEDELASDQDEVIKVEIVGAGEDEDDQDDEDRLDDHNDSSPKTENDRFATPTLLNDAEEEDELTATVGVGTGDESGIVEDTKLIITANADIEVPLSAEVVETSDGDVDEAAAVDQTGTEDVVQYETALAEEHDQESELPDETEAEKDLARKVEMEAALATGSVDAVEQIPIPEVFAHAPEVEEEEDSELQEQEAEKESLSNVPEIIVEPETDDFVEGAAIAEATTRLQPPTAPVLESRNSLTTDTALNDLYADSPLLSPVADTTPVTDLDGIDHELSDALEREGSDAESELLIIESEPGGYDEFEDELAEEGEDEEVGKRRFDEVGDKEEFDEGAKEESEDTSRDLKRLRSD</sequence>